<dbReference type="EMBL" id="SOFY01000061">
    <property type="protein sequence ID" value="TFC44868.1"/>
    <property type="molecule type" value="Genomic_DNA"/>
</dbReference>
<evidence type="ECO:0000313" key="1">
    <source>
        <dbReference type="EMBL" id="TFC44868.1"/>
    </source>
</evidence>
<dbReference type="Proteomes" id="UP000297403">
    <property type="component" value="Unassembled WGS sequence"/>
</dbReference>
<keyword evidence="2" id="KW-1185">Reference proteome</keyword>
<name>A0AAQ2C523_9MICO</name>
<proteinExistence type="predicted"/>
<protein>
    <submittedName>
        <fullName evidence="1">Uncharacterized protein</fullName>
    </submittedName>
</protein>
<sequence>MASLSDAADELFNQLAASAAPKWETPEDLNRMSIEGLWGSTHQARLVRSTGSIRIFGVNVQDHQARLDAAGQILLNLQRLVTAAGAAKEGIKTNRGQLSGALIASTQLRLLMNPLPGSVVFEIGPEMLPEAELIGAEGVALYDQNRRQFVDECVVDALELVRTAHSIGPDADDSPFVSKVTAGGPRLATAIREFAKGVEQASFDVDLEWREPDRATERATFTKADAIQVKRLVVARELDAETETLRGRLITLSTARAWQIDLGGDHIVTVDTTDLQGVDVTQFHLSEEITIIAKPQVREFAGGGKSITFRAISVTSNEPSA</sequence>
<evidence type="ECO:0000313" key="2">
    <source>
        <dbReference type="Proteomes" id="UP000297403"/>
    </source>
</evidence>
<comment type="caution">
    <text evidence="1">The sequence shown here is derived from an EMBL/GenBank/DDBJ whole genome shotgun (WGS) entry which is preliminary data.</text>
</comment>
<accession>A0AAQ2C523</accession>
<reference evidence="1 2" key="1">
    <citation type="submission" date="2019-03" db="EMBL/GenBank/DDBJ databases">
        <title>Genomics of glacier-inhabiting Cryobacterium strains.</title>
        <authorList>
            <person name="Liu Q."/>
            <person name="Xin Y.-H."/>
        </authorList>
    </citation>
    <scope>NUCLEOTIDE SEQUENCE [LARGE SCALE GENOMIC DNA]</scope>
    <source>
        <strain evidence="2">TMT1-22</strain>
    </source>
</reference>
<gene>
    <name evidence="1" type="ORF">E3O49_11205</name>
</gene>
<dbReference type="AlphaFoldDB" id="A0AAQ2C523"/>
<dbReference type="RefSeq" id="WP_134434749.1">
    <property type="nucleotide sequence ID" value="NZ_SOFY01000061.1"/>
</dbReference>
<organism evidence="1 2">
    <name type="scientific">Cryobacterium shii</name>
    <dbReference type="NCBI Taxonomy" id="1259235"/>
    <lineage>
        <taxon>Bacteria</taxon>
        <taxon>Bacillati</taxon>
        <taxon>Actinomycetota</taxon>
        <taxon>Actinomycetes</taxon>
        <taxon>Micrococcales</taxon>
        <taxon>Microbacteriaceae</taxon>
        <taxon>Cryobacterium</taxon>
    </lineage>
</organism>